<organism evidence="1 2">
    <name type="scientific">Melastoma candidum</name>
    <dbReference type="NCBI Taxonomy" id="119954"/>
    <lineage>
        <taxon>Eukaryota</taxon>
        <taxon>Viridiplantae</taxon>
        <taxon>Streptophyta</taxon>
        <taxon>Embryophyta</taxon>
        <taxon>Tracheophyta</taxon>
        <taxon>Spermatophyta</taxon>
        <taxon>Magnoliopsida</taxon>
        <taxon>eudicotyledons</taxon>
        <taxon>Gunneridae</taxon>
        <taxon>Pentapetalae</taxon>
        <taxon>rosids</taxon>
        <taxon>malvids</taxon>
        <taxon>Myrtales</taxon>
        <taxon>Melastomataceae</taxon>
        <taxon>Melastomatoideae</taxon>
        <taxon>Melastomateae</taxon>
        <taxon>Melastoma</taxon>
    </lineage>
</organism>
<evidence type="ECO:0000313" key="2">
    <source>
        <dbReference type="Proteomes" id="UP001057402"/>
    </source>
</evidence>
<proteinExistence type="predicted"/>
<reference evidence="2" key="1">
    <citation type="journal article" date="2023" name="Front. Plant Sci.">
        <title>Chromosomal-level genome assembly of Melastoma candidum provides insights into trichome evolution.</title>
        <authorList>
            <person name="Zhong Y."/>
            <person name="Wu W."/>
            <person name="Sun C."/>
            <person name="Zou P."/>
            <person name="Liu Y."/>
            <person name="Dai S."/>
            <person name="Zhou R."/>
        </authorList>
    </citation>
    <scope>NUCLEOTIDE SEQUENCE [LARGE SCALE GENOMIC DNA]</scope>
</reference>
<dbReference type="EMBL" id="CM042883">
    <property type="protein sequence ID" value="KAI4378143.1"/>
    <property type="molecule type" value="Genomic_DNA"/>
</dbReference>
<evidence type="ECO:0000313" key="1">
    <source>
        <dbReference type="EMBL" id="KAI4378143.1"/>
    </source>
</evidence>
<dbReference type="Proteomes" id="UP001057402">
    <property type="component" value="Chromosome 4"/>
</dbReference>
<comment type="caution">
    <text evidence="1">The sequence shown here is derived from an EMBL/GenBank/DDBJ whole genome shotgun (WGS) entry which is preliminary data.</text>
</comment>
<accession>A0ACB9RI19</accession>
<sequence length="181" mass="20559">MTSALKGAGLLSYPFLFISHETMGKANHVRWDEQNLGEIEANKPVRQKITEPKTPFHCAVNNEGNSCPPDHLEEYIEDHANALRSALHEVASSRKNTSPRPRSCMSSEDNSESMELDNEESDVERSGMRFREQRRTHYNEFLIMRELRGSGSFEDEDNEESENTGKDNRKREGSSGSTARP</sequence>
<gene>
    <name evidence="1" type="ORF">MLD38_015666</name>
</gene>
<protein>
    <submittedName>
        <fullName evidence="1">Uncharacterized protein</fullName>
    </submittedName>
</protein>
<keyword evidence="2" id="KW-1185">Reference proteome</keyword>
<name>A0ACB9RI19_9MYRT</name>